<feature type="region of interest" description="Disordered" evidence="9">
    <location>
        <begin position="211"/>
        <end position="242"/>
    </location>
</feature>
<evidence type="ECO:0000259" key="11">
    <source>
        <dbReference type="PROSITE" id="PS51864"/>
    </source>
</evidence>
<evidence type="ECO:0000313" key="13">
    <source>
        <dbReference type="Proteomes" id="UP000053766"/>
    </source>
</evidence>
<evidence type="ECO:0000256" key="7">
    <source>
        <dbReference type="ARBA" id="ARBA00023157"/>
    </source>
</evidence>
<keyword evidence="7" id="KW-1015">Disulfide bond</keyword>
<keyword evidence="6" id="KW-0482">Metalloprotease</keyword>
<evidence type="ECO:0000256" key="8">
    <source>
        <dbReference type="PROSITE-ProRule" id="PRU00059"/>
    </source>
</evidence>
<proteinExistence type="predicted"/>
<dbReference type="PROSITE" id="PS00022">
    <property type="entry name" value="EGF_1"/>
    <property type="match status" value="1"/>
</dbReference>
<keyword evidence="13" id="KW-1185">Reference proteome</keyword>
<dbReference type="EMBL" id="KN719535">
    <property type="protein sequence ID" value="KJH39881.1"/>
    <property type="molecule type" value="Genomic_DNA"/>
</dbReference>
<evidence type="ECO:0000256" key="2">
    <source>
        <dbReference type="ARBA" id="ARBA00022670"/>
    </source>
</evidence>
<dbReference type="InterPro" id="IPR024079">
    <property type="entry name" value="MetalloPept_cat_dom_sf"/>
</dbReference>
<dbReference type="PANTHER" id="PTHR10127">
    <property type="entry name" value="DISCOIDIN, CUB, EGF, LAMININ , AND ZINC METALLOPROTEASE DOMAIN CONTAINING"/>
    <property type="match status" value="1"/>
</dbReference>
<dbReference type="PANTHER" id="PTHR10127:SF793">
    <property type="entry name" value="ZINC METALLOPROTEINASE NAS-31"/>
    <property type="match status" value="1"/>
</dbReference>
<keyword evidence="5" id="KW-0862">Zinc</keyword>
<feature type="domain" description="Peptidase M12A" evidence="11">
    <location>
        <begin position="1"/>
        <end position="48"/>
    </location>
</feature>
<dbReference type="OrthoDB" id="5819035at2759"/>
<evidence type="ECO:0000256" key="3">
    <source>
        <dbReference type="ARBA" id="ARBA00022723"/>
    </source>
</evidence>
<organism evidence="12 13">
    <name type="scientific">Dictyocaulus viviparus</name>
    <name type="common">Bovine lungworm</name>
    <dbReference type="NCBI Taxonomy" id="29172"/>
    <lineage>
        <taxon>Eukaryota</taxon>
        <taxon>Metazoa</taxon>
        <taxon>Ecdysozoa</taxon>
        <taxon>Nematoda</taxon>
        <taxon>Chromadorea</taxon>
        <taxon>Rhabditida</taxon>
        <taxon>Rhabditina</taxon>
        <taxon>Rhabditomorpha</taxon>
        <taxon>Strongyloidea</taxon>
        <taxon>Metastrongylidae</taxon>
        <taxon>Dictyocaulus</taxon>
    </lineage>
</organism>
<dbReference type="Gene3D" id="3.40.390.10">
    <property type="entry name" value="Collagenase (Catalytic Domain)"/>
    <property type="match status" value="1"/>
</dbReference>
<dbReference type="PROSITE" id="PS01186">
    <property type="entry name" value="EGF_2"/>
    <property type="match status" value="1"/>
</dbReference>
<keyword evidence="2" id="KW-0645">Protease</keyword>
<protein>
    <recommendedName>
        <fullName evidence="14">ShTK domain protein</fullName>
    </recommendedName>
</protein>
<evidence type="ECO:0000256" key="6">
    <source>
        <dbReference type="ARBA" id="ARBA00023049"/>
    </source>
</evidence>
<dbReference type="SUPFAM" id="SSF49854">
    <property type="entry name" value="Spermadhesin, CUB domain"/>
    <property type="match status" value="1"/>
</dbReference>
<dbReference type="InterPro" id="IPR000742">
    <property type="entry name" value="EGF"/>
</dbReference>
<comment type="caution">
    <text evidence="8">Lacks conserved residue(s) required for the propagation of feature annotation.</text>
</comment>
<dbReference type="GO" id="GO:0006508">
    <property type="term" value="P:proteolysis"/>
    <property type="evidence" value="ECO:0007669"/>
    <property type="project" value="UniProtKB-KW"/>
</dbReference>
<evidence type="ECO:0000256" key="1">
    <source>
        <dbReference type="ARBA" id="ARBA00022536"/>
    </source>
</evidence>
<sequence length="279" mass="31035">MHYGPTGSVSRNGLPVMVTKDLDYMQTLGSPFISFYETLMMNKHYGCNQCSHKPPNYCANDGFPNPNNCNKCICPSGYGGPLCDEKPGKCGGKLKAERDFQQLVDIVGHKNTYQTTEDFEVCYYWIEAPPGQKIQVRLDGYKNGISTDGCRHGGVEIKTGKDKRHTGYRFCSKENIGKTLNSSYDMVPITTYSDAWPVTITLSYRIVPSGTVNSGRQSKTTATNSRNGTITTRPPPPTKTRCEDRPICKALLRSTPCRVNKNQTVKEKLCPRSCGMCRP</sequence>
<keyword evidence="1" id="KW-0245">EGF-like domain</keyword>
<reference evidence="12 13" key="1">
    <citation type="submission" date="2013-11" db="EMBL/GenBank/DDBJ databases">
        <title>Draft genome of the bovine lungworm Dictyocaulus viviparus.</title>
        <authorList>
            <person name="Mitreva M."/>
        </authorList>
    </citation>
    <scope>NUCLEOTIDE SEQUENCE [LARGE SCALE GENOMIC DNA]</scope>
    <source>
        <strain evidence="12 13">HannoverDv2000</strain>
    </source>
</reference>
<dbReference type="AlphaFoldDB" id="A0A0D8XBN8"/>
<dbReference type="InterPro" id="IPR001506">
    <property type="entry name" value="Peptidase_M12A"/>
</dbReference>
<gene>
    <name evidence="12" type="ORF">DICVIV_14220</name>
</gene>
<dbReference type="Gene3D" id="2.60.120.290">
    <property type="entry name" value="Spermadhesin, CUB domain"/>
    <property type="match status" value="1"/>
</dbReference>
<evidence type="ECO:0000259" key="10">
    <source>
        <dbReference type="PROSITE" id="PS01180"/>
    </source>
</evidence>
<accession>A0A0D8XBN8</accession>
<dbReference type="GO" id="GO:0046872">
    <property type="term" value="F:metal ion binding"/>
    <property type="evidence" value="ECO:0007669"/>
    <property type="project" value="UniProtKB-KW"/>
</dbReference>
<evidence type="ECO:0000256" key="5">
    <source>
        <dbReference type="ARBA" id="ARBA00022833"/>
    </source>
</evidence>
<dbReference type="Proteomes" id="UP000053766">
    <property type="component" value="Unassembled WGS sequence"/>
</dbReference>
<name>A0A0D8XBN8_DICVI</name>
<dbReference type="GO" id="GO:0004222">
    <property type="term" value="F:metalloendopeptidase activity"/>
    <property type="evidence" value="ECO:0007669"/>
    <property type="project" value="InterPro"/>
</dbReference>
<keyword evidence="4" id="KW-0378">Hydrolase</keyword>
<feature type="domain" description="CUB" evidence="10">
    <location>
        <begin position="90"/>
        <end position="194"/>
    </location>
</feature>
<dbReference type="InterPro" id="IPR000859">
    <property type="entry name" value="CUB_dom"/>
</dbReference>
<keyword evidence="3" id="KW-0479">Metal-binding</keyword>
<evidence type="ECO:0000256" key="4">
    <source>
        <dbReference type="ARBA" id="ARBA00022801"/>
    </source>
</evidence>
<evidence type="ECO:0008006" key="14">
    <source>
        <dbReference type="Google" id="ProtNLM"/>
    </source>
</evidence>
<dbReference type="PROSITE" id="PS51864">
    <property type="entry name" value="ASTACIN"/>
    <property type="match status" value="1"/>
</dbReference>
<dbReference type="InterPro" id="IPR035914">
    <property type="entry name" value="Sperma_CUB_dom_sf"/>
</dbReference>
<dbReference type="PROSITE" id="PS01180">
    <property type="entry name" value="CUB"/>
    <property type="match status" value="1"/>
</dbReference>
<evidence type="ECO:0000256" key="9">
    <source>
        <dbReference type="SAM" id="MobiDB-lite"/>
    </source>
</evidence>
<feature type="compositionally biased region" description="Polar residues" evidence="9">
    <location>
        <begin position="211"/>
        <end position="230"/>
    </location>
</feature>
<evidence type="ECO:0000313" key="12">
    <source>
        <dbReference type="EMBL" id="KJH39881.1"/>
    </source>
</evidence>
<reference evidence="13" key="2">
    <citation type="journal article" date="2016" name="Sci. Rep.">
        <title>Dictyocaulus viviparus genome, variome and transcriptome elucidate lungworm biology and support future intervention.</title>
        <authorList>
            <person name="McNulty S.N."/>
            <person name="Strube C."/>
            <person name="Rosa B.A."/>
            <person name="Martin J.C."/>
            <person name="Tyagi R."/>
            <person name="Choi Y.J."/>
            <person name="Wang Q."/>
            <person name="Hallsworth Pepin K."/>
            <person name="Zhang X."/>
            <person name="Ozersky P."/>
            <person name="Wilson R.K."/>
            <person name="Sternberg P.W."/>
            <person name="Gasser R.B."/>
            <person name="Mitreva M."/>
        </authorList>
    </citation>
    <scope>NUCLEOTIDE SEQUENCE [LARGE SCALE GENOMIC DNA]</scope>
    <source>
        <strain evidence="13">HannoverDv2000</strain>
    </source>
</reference>